<accession>A0A2N9FGA8</accession>
<evidence type="ECO:0000259" key="1">
    <source>
        <dbReference type="Pfam" id="PF13966"/>
    </source>
</evidence>
<name>A0A2N9FGA8_FAGSY</name>
<dbReference type="PANTHER" id="PTHR33116:SF86">
    <property type="entry name" value="REVERSE TRANSCRIPTASE DOMAIN-CONTAINING PROTEIN"/>
    <property type="match status" value="1"/>
</dbReference>
<dbReference type="InterPro" id="IPR026960">
    <property type="entry name" value="RVT-Znf"/>
</dbReference>
<gene>
    <name evidence="2" type="ORF">FSB_LOCUS14037</name>
</gene>
<dbReference type="EMBL" id="OIVN01000829">
    <property type="protein sequence ID" value="SPC86155.1"/>
    <property type="molecule type" value="Genomic_DNA"/>
</dbReference>
<dbReference type="Pfam" id="PF13966">
    <property type="entry name" value="zf-RVT"/>
    <property type="match status" value="1"/>
</dbReference>
<sequence length="374" mass="43504">MVAKFWWGQKGVERKIHWKKWDTLSRAKQDGGLGFRDLHSFNITLLAKQGWHLLTQPQSLFYRVFKEKYFPHHSFIHAQLGSHPSFFWSSVMAAQPLILDGLRWKVGNGRTINIWTDPWLPTNPIRRANTVGFDTVDQLIDPDFRSWNLQLLEQLFTDREVSQIVSITLGTTSRLDQLTWRHIEKGEFTVQSAYLQLTKGLSSNAAESSNAEQTKWFWKKLWRLKVPTKCKHLLWRACTVSLPTRSGLQRRGVHIDPKCLLCGYHEETTTHILWACPLARNVWALAKGKANKMPNTEEADFRDLTIALASSKHPKELEQWTTLTWAIWNARNKFIFEGHQDHPTQIFQTASTLLQDYQQITLRSRIQPTTPESH</sequence>
<dbReference type="AlphaFoldDB" id="A0A2N9FGA8"/>
<organism evidence="2">
    <name type="scientific">Fagus sylvatica</name>
    <name type="common">Beechnut</name>
    <dbReference type="NCBI Taxonomy" id="28930"/>
    <lineage>
        <taxon>Eukaryota</taxon>
        <taxon>Viridiplantae</taxon>
        <taxon>Streptophyta</taxon>
        <taxon>Embryophyta</taxon>
        <taxon>Tracheophyta</taxon>
        <taxon>Spermatophyta</taxon>
        <taxon>Magnoliopsida</taxon>
        <taxon>eudicotyledons</taxon>
        <taxon>Gunneridae</taxon>
        <taxon>Pentapetalae</taxon>
        <taxon>rosids</taxon>
        <taxon>fabids</taxon>
        <taxon>Fagales</taxon>
        <taxon>Fagaceae</taxon>
        <taxon>Fagus</taxon>
    </lineage>
</organism>
<reference evidence="2" key="1">
    <citation type="submission" date="2018-02" db="EMBL/GenBank/DDBJ databases">
        <authorList>
            <person name="Cohen D.B."/>
            <person name="Kent A.D."/>
        </authorList>
    </citation>
    <scope>NUCLEOTIDE SEQUENCE</scope>
</reference>
<feature type="domain" description="Reverse transcriptase zinc-binding" evidence="1">
    <location>
        <begin position="188"/>
        <end position="283"/>
    </location>
</feature>
<proteinExistence type="predicted"/>
<dbReference type="PANTHER" id="PTHR33116">
    <property type="entry name" value="REVERSE TRANSCRIPTASE ZINC-BINDING DOMAIN-CONTAINING PROTEIN-RELATED-RELATED"/>
    <property type="match status" value="1"/>
</dbReference>
<protein>
    <recommendedName>
        <fullName evidence="1">Reverse transcriptase zinc-binding domain-containing protein</fullName>
    </recommendedName>
</protein>
<evidence type="ECO:0000313" key="2">
    <source>
        <dbReference type="EMBL" id="SPC86155.1"/>
    </source>
</evidence>